<feature type="chain" id="PRO_5015679699" description="Secreted protein" evidence="1">
    <location>
        <begin position="16"/>
        <end position="76"/>
    </location>
</feature>
<gene>
    <name evidence="2" type="ORF">AAT19DRAFT_12488</name>
</gene>
<evidence type="ECO:0000313" key="2">
    <source>
        <dbReference type="EMBL" id="PRQ77070.1"/>
    </source>
</evidence>
<name>A0A2T0AGF4_RHOTO</name>
<organism evidence="2 3">
    <name type="scientific">Rhodotorula toruloides</name>
    <name type="common">Yeast</name>
    <name type="synonym">Rhodosporidium toruloides</name>
    <dbReference type="NCBI Taxonomy" id="5286"/>
    <lineage>
        <taxon>Eukaryota</taxon>
        <taxon>Fungi</taxon>
        <taxon>Dikarya</taxon>
        <taxon>Basidiomycota</taxon>
        <taxon>Pucciniomycotina</taxon>
        <taxon>Microbotryomycetes</taxon>
        <taxon>Sporidiobolales</taxon>
        <taxon>Sporidiobolaceae</taxon>
        <taxon>Rhodotorula</taxon>
    </lineage>
</organism>
<feature type="signal peptide" evidence="1">
    <location>
        <begin position="1"/>
        <end position="15"/>
    </location>
</feature>
<keyword evidence="1" id="KW-0732">Signal</keyword>
<dbReference type="EMBL" id="LCTV02000002">
    <property type="protein sequence ID" value="PRQ77070.1"/>
    <property type="molecule type" value="Genomic_DNA"/>
</dbReference>
<sequence length="76" mass="8020">MVPFLPLAVLVAARAALDGLRWGQARCVAVCLHEAATLGMARPTLWEAAPAARQQPTLALSPSRTRTVVGLHQAGH</sequence>
<dbReference type="AlphaFoldDB" id="A0A2T0AGF4"/>
<evidence type="ECO:0000313" key="3">
    <source>
        <dbReference type="Proteomes" id="UP000239560"/>
    </source>
</evidence>
<proteinExistence type="predicted"/>
<reference evidence="2 3" key="1">
    <citation type="journal article" date="2018" name="Elife">
        <title>Functional genomics of lipid metabolism in the oleaginous yeast Rhodosporidium toruloides.</title>
        <authorList>
            <person name="Coradetti S.T."/>
            <person name="Pinel D."/>
            <person name="Geiselman G."/>
            <person name="Ito M."/>
            <person name="Mondo S."/>
            <person name="Reilly M.C."/>
            <person name="Cheng Y.F."/>
            <person name="Bauer S."/>
            <person name="Grigoriev I."/>
            <person name="Gladden J.M."/>
            <person name="Simmons B.A."/>
            <person name="Brem R."/>
            <person name="Arkin A.P."/>
            <person name="Skerker J.M."/>
        </authorList>
    </citation>
    <scope>NUCLEOTIDE SEQUENCE [LARGE SCALE GENOMIC DNA]</scope>
    <source>
        <strain evidence="2 3">NBRC 0880</strain>
    </source>
</reference>
<accession>A0A2T0AGF4</accession>
<evidence type="ECO:0008006" key="4">
    <source>
        <dbReference type="Google" id="ProtNLM"/>
    </source>
</evidence>
<dbReference type="Proteomes" id="UP000239560">
    <property type="component" value="Unassembled WGS sequence"/>
</dbReference>
<evidence type="ECO:0000256" key="1">
    <source>
        <dbReference type="SAM" id="SignalP"/>
    </source>
</evidence>
<comment type="caution">
    <text evidence="2">The sequence shown here is derived from an EMBL/GenBank/DDBJ whole genome shotgun (WGS) entry which is preliminary data.</text>
</comment>
<protein>
    <recommendedName>
        <fullName evidence="4">Secreted protein</fullName>
    </recommendedName>
</protein>